<dbReference type="EMBL" id="CP098502">
    <property type="protein sequence ID" value="UTI67025.1"/>
    <property type="molecule type" value="Genomic_DNA"/>
</dbReference>
<gene>
    <name evidence="2" type="ORF">NBH00_12640</name>
</gene>
<protein>
    <submittedName>
        <fullName evidence="2">Uncharacterized protein</fullName>
    </submittedName>
</protein>
<dbReference type="Proteomes" id="UP001056035">
    <property type="component" value="Chromosome"/>
</dbReference>
<accession>A0ABY5DYC0</accession>
<proteinExistence type="predicted"/>
<feature type="region of interest" description="Disordered" evidence="1">
    <location>
        <begin position="1"/>
        <end position="45"/>
    </location>
</feature>
<dbReference type="RefSeq" id="WP_254573677.1">
    <property type="nucleotide sequence ID" value="NZ_CP098502.1"/>
</dbReference>
<evidence type="ECO:0000313" key="2">
    <source>
        <dbReference type="EMBL" id="UTI67025.1"/>
    </source>
</evidence>
<organism evidence="2 3">
    <name type="scientific">Paraconexibacter antarcticus</name>
    <dbReference type="NCBI Taxonomy" id="2949664"/>
    <lineage>
        <taxon>Bacteria</taxon>
        <taxon>Bacillati</taxon>
        <taxon>Actinomycetota</taxon>
        <taxon>Thermoleophilia</taxon>
        <taxon>Solirubrobacterales</taxon>
        <taxon>Paraconexibacteraceae</taxon>
        <taxon>Paraconexibacter</taxon>
    </lineage>
</organism>
<evidence type="ECO:0000313" key="3">
    <source>
        <dbReference type="Proteomes" id="UP001056035"/>
    </source>
</evidence>
<feature type="compositionally biased region" description="Low complexity" evidence="1">
    <location>
        <begin position="21"/>
        <end position="32"/>
    </location>
</feature>
<sequence length="45" mass="4543">MAPHHFTYPKVTPVSRPQPTTPSASTGSAAAPKTLPVSGSALRAA</sequence>
<keyword evidence="3" id="KW-1185">Reference proteome</keyword>
<reference evidence="2 3" key="1">
    <citation type="submission" date="2022-06" db="EMBL/GenBank/DDBJ databases">
        <title>Paraconexibacter antarcticus.</title>
        <authorList>
            <person name="Kim C.S."/>
        </authorList>
    </citation>
    <scope>NUCLEOTIDE SEQUENCE [LARGE SCALE GENOMIC DNA]</scope>
    <source>
        <strain evidence="2 3">02-257</strain>
    </source>
</reference>
<evidence type="ECO:0000256" key="1">
    <source>
        <dbReference type="SAM" id="MobiDB-lite"/>
    </source>
</evidence>
<name>A0ABY5DYC0_9ACTN</name>